<evidence type="ECO:0000256" key="2">
    <source>
        <dbReference type="ARBA" id="ARBA00022729"/>
    </source>
</evidence>
<evidence type="ECO:0000256" key="1">
    <source>
        <dbReference type="ARBA" id="ARBA00010062"/>
    </source>
</evidence>
<feature type="domain" description="Leucine-binding protein" evidence="4">
    <location>
        <begin position="40"/>
        <end position="377"/>
    </location>
</feature>
<evidence type="ECO:0000313" key="5">
    <source>
        <dbReference type="EMBL" id="MBK6974080.1"/>
    </source>
</evidence>
<dbReference type="PROSITE" id="PS51257">
    <property type="entry name" value="PROKAR_LIPOPROTEIN"/>
    <property type="match status" value="1"/>
</dbReference>
<evidence type="ECO:0000313" key="6">
    <source>
        <dbReference type="Proteomes" id="UP000807785"/>
    </source>
</evidence>
<dbReference type="PANTHER" id="PTHR47151:SF2">
    <property type="entry name" value="AMINO ACID BINDING PROTEIN"/>
    <property type="match status" value="1"/>
</dbReference>
<comment type="caution">
    <text evidence="5">The sequence shown here is derived from an EMBL/GenBank/DDBJ whole genome shotgun (WGS) entry which is preliminary data.</text>
</comment>
<dbReference type="Proteomes" id="UP000807785">
    <property type="component" value="Unassembled WGS sequence"/>
</dbReference>
<dbReference type="Pfam" id="PF13458">
    <property type="entry name" value="Peripla_BP_6"/>
    <property type="match status" value="1"/>
</dbReference>
<dbReference type="SUPFAM" id="SSF53822">
    <property type="entry name" value="Periplasmic binding protein-like I"/>
    <property type="match status" value="1"/>
</dbReference>
<dbReference type="PANTHER" id="PTHR47151">
    <property type="entry name" value="LEU/ILE/VAL-BINDING ABC TRANSPORTER SUBUNIT"/>
    <property type="match status" value="1"/>
</dbReference>
<dbReference type="Gene3D" id="3.40.50.2300">
    <property type="match status" value="2"/>
</dbReference>
<proteinExistence type="inferred from homology"/>
<name>A0A9D7HUV5_9PROT</name>
<sequence length="390" mass="41099">MRKRTLSSHLIALLAACLAACDKPAPPPGAELAGAARIARLGFAAPLTGPQAHYGNDMRNGVLLALEETNATHPRIGGAAVRFELLAEDDQADPRQATAVAQKLVDARIAGMLGHFNSGTSIPASRIYAQAGIAQIAMATAPGYTAQGFKTSFRAMTSDSQQGSVLGRYLVRDMGATRIAIIDDRTAYGQGLADEFEKAALAAGASVVRREFTDDRATDFTGALTAIKSANPDLLFFGGADVQAAPMVRQMRSLGLTALFAGGEMVKSPNFIALAGDAAQGALASLAGLPLERMPGGSAYAERYRERFGSAVELYSPYAYDAAMAMIGAMRRADSIEPSRYLKELADTRMAGVTSPRFAWDERGDLQDGGITIYRVERGAWVPIVSSAGS</sequence>
<accession>A0A9D7HUV5</accession>
<dbReference type="CDD" id="cd06342">
    <property type="entry name" value="PBP1_ABC_LIVBP-like"/>
    <property type="match status" value="1"/>
</dbReference>
<protein>
    <submittedName>
        <fullName evidence="5">Branched-chain amino acid ABC transporter substrate-binding protein</fullName>
    </submittedName>
</protein>
<dbReference type="AlphaFoldDB" id="A0A9D7HUV5"/>
<reference evidence="5" key="1">
    <citation type="submission" date="2020-10" db="EMBL/GenBank/DDBJ databases">
        <title>Connecting structure to function with the recovery of over 1000 high-quality activated sludge metagenome-assembled genomes encoding full-length rRNA genes using long-read sequencing.</title>
        <authorList>
            <person name="Singleton C.M."/>
            <person name="Petriglieri F."/>
            <person name="Kristensen J.M."/>
            <person name="Kirkegaard R.H."/>
            <person name="Michaelsen T.Y."/>
            <person name="Andersen M.H."/>
            <person name="Karst S.M."/>
            <person name="Dueholm M.S."/>
            <person name="Nielsen P.H."/>
            <person name="Albertsen M."/>
        </authorList>
    </citation>
    <scope>NUCLEOTIDE SEQUENCE</scope>
    <source>
        <strain evidence="5">Bjer_18-Q3-R1-45_BAT3C.347</strain>
    </source>
</reference>
<evidence type="ECO:0000259" key="4">
    <source>
        <dbReference type="Pfam" id="PF13458"/>
    </source>
</evidence>
<dbReference type="InterPro" id="IPR028082">
    <property type="entry name" value="Peripla_BP_I"/>
</dbReference>
<keyword evidence="2 3" id="KW-0732">Signal</keyword>
<organism evidence="5 6">
    <name type="scientific">Candidatus Methylophosphatis roskildensis</name>
    <dbReference type="NCBI Taxonomy" id="2899263"/>
    <lineage>
        <taxon>Bacteria</taxon>
        <taxon>Pseudomonadati</taxon>
        <taxon>Pseudomonadota</taxon>
        <taxon>Betaproteobacteria</taxon>
        <taxon>Nitrosomonadales</taxon>
        <taxon>Sterolibacteriaceae</taxon>
        <taxon>Candidatus Methylophosphatis</taxon>
    </lineage>
</organism>
<feature type="signal peptide" evidence="3">
    <location>
        <begin position="1"/>
        <end position="19"/>
    </location>
</feature>
<feature type="chain" id="PRO_5039676451" evidence="3">
    <location>
        <begin position="20"/>
        <end position="390"/>
    </location>
</feature>
<comment type="similarity">
    <text evidence="1">Belongs to the leucine-binding protein family.</text>
</comment>
<dbReference type="EMBL" id="JADJEV010000004">
    <property type="protein sequence ID" value="MBK6974080.1"/>
    <property type="molecule type" value="Genomic_DNA"/>
</dbReference>
<dbReference type="InterPro" id="IPR028081">
    <property type="entry name" value="Leu-bd"/>
</dbReference>
<gene>
    <name evidence="5" type="ORF">IPH26_14460</name>
</gene>
<evidence type="ECO:0000256" key="3">
    <source>
        <dbReference type="SAM" id="SignalP"/>
    </source>
</evidence>